<proteinExistence type="predicted"/>
<evidence type="ECO:0000313" key="1">
    <source>
        <dbReference type="EMBL" id="QVL30727.1"/>
    </source>
</evidence>
<organism evidence="1 2">
    <name type="scientific">Telmatocola sphagniphila</name>
    <dbReference type="NCBI Taxonomy" id="1123043"/>
    <lineage>
        <taxon>Bacteria</taxon>
        <taxon>Pseudomonadati</taxon>
        <taxon>Planctomycetota</taxon>
        <taxon>Planctomycetia</taxon>
        <taxon>Gemmatales</taxon>
        <taxon>Gemmataceae</taxon>
    </lineage>
</organism>
<accession>A0A8E6EU28</accession>
<dbReference type="RefSeq" id="WP_213494610.1">
    <property type="nucleotide sequence ID" value="NZ_CP074694.1"/>
</dbReference>
<dbReference type="InterPro" id="IPR015018">
    <property type="entry name" value="DUF1905"/>
</dbReference>
<dbReference type="Proteomes" id="UP000676194">
    <property type="component" value="Chromosome"/>
</dbReference>
<evidence type="ECO:0000313" key="2">
    <source>
        <dbReference type="Proteomes" id="UP000676194"/>
    </source>
</evidence>
<dbReference type="EMBL" id="CP074694">
    <property type="protein sequence ID" value="QVL30727.1"/>
    <property type="molecule type" value="Genomic_DNA"/>
</dbReference>
<dbReference type="KEGG" id="tsph:KIH39_17955"/>
<dbReference type="Pfam" id="PF08922">
    <property type="entry name" value="DUF1905"/>
    <property type="match status" value="1"/>
</dbReference>
<keyword evidence="2" id="KW-1185">Reference proteome</keyword>
<dbReference type="Pfam" id="PF13376">
    <property type="entry name" value="OmdA"/>
    <property type="match status" value="1"/>
</dbReference>
<dbReference type="InterPro" id="IPR037079">
    <property type="entry name" value="AF2212/PG0164-like_sf"/>
</dbReference>
<protein>
    <submittedName>
        <fullName evidence="1">DUF1905 domain-containing protein</fullName>
    </submittedName>
</protein>
<name>A0A8E6EU28_9BACT</name>
<gene>
    <name evidence="1" type="ORF">KIH39_17955</name>
</gene>
<sequence length="183" mass="20915">MKKDISRIIFQAKLLRPAEPGTDQTWSFLILPGKVSAKLPSRSQTSVEGKINGYPFQATLEPDGQKSHWLKVDQKLRKAARMEVGDEVTLEIKPLDQEPELEIPEDLHKGLMADPKARDVWADITPIARRDWIHWITSAKRPETRTRRVKNACDMLSSGKRRVCCFDRSGFYSKSFRAPKALD</sequence>
<dbReference type="Gene3D" id="2.40.30.100">
    <property type="entry name" value="AF2212/PG0164-like"/>
    <property type="match status" value="1"/>
</dbReference>
<dbReference type="AlphaFoldDB" id="A0A8E6EU28"/>
<reference evidence="1" key="1">
    <citation type="submission" date="2021-05" db="EMBL/GenBank/DDBJ databases">
        <title>Complete genome sequence of the cellulolytic planctomycete Telmatocola sphagniphila SP2T and characterization of the first cellulase from planctomycetes.</title>
        <authorList>
            <person name="Rakitin A.L."/>
            <person name="Beletsky A.V."/>
            <person name="Naumoff D.G."/>
            <person name="Kulichevskaya I.S."/>
            <person name="Mardanov A.V."/>
            <person name="Ravin N.V."/>
            <person name="Dedysh S.N."/>
        </authorList>
    </citation>
    <scope>NUCLEOTIDE SEQUENCE</scope>
    <source>
        <strain evidence="1">SP2T</strain>
    </source>
</reference>
<dbReference type="SUPFAM" id="SSF141694">
    <property type="entry name" value="AF2212/PG0164-like"/>
    <property type="match status" value="1"/>
</dbReference>